<evidence type="ECO:0000256" key="2">
    <source>
        <dbReference type="ARBA" id="ARBA00022475"/>
    </source>
</evidence>
<dbReference type="Pfam" id="PF03706">
    <property type="entry name" value="LPG_synthase_TM"/>
    <property type="match status" value="1"/>
</dbReference>
<evidence type="ECO:0000256" key="6">
    <source>
        <dbReference type="SAM" id="Phobius"/>
    </source>
</evidence>
<organism evidence="7 8">
    <name type="scientific">Thalassovita aquimarina</name>
    <dbReference type="NCBI Taxonomy" id="2785917"/>
    <lineage>
        <taxon>Bacteria</taxon>
        <taxon>Pseudomonadati</taxon>
        <taxon>Pseudomonadota</taxon>
        <taxon>Alphaproteobacteria</taxon>
        <taxon>Rhodobacterales</taxon>
        <taxon>Roseobacteraceae</taxon>
        <taxon>Thalassovita</taxon>
    </lineage>
</organism>
<accession>A0ABS5HVF7</accession>
<evidence type="ECO:0000256" key="3">
    <source>
        <dbReference type="ARBA" id="ARBA00022692"/>
    </source>
</evidence>
<keyword evidence="4 6" id="KW-1133">Transmembrane helix</keyword>
<dbReference type="PANTHER" id="PTHR40277:SF1">
    <property type="entry name" value="BLL5419 PROTEIN"/>
    <property type="match status" value="1"/>
</dbReference>
<feature type="transmembrane region" description="Helical" evidence="6">
    <location>
        <begin position="9"/>
        <end position="27"/>
    </location>
</feature>
<keyword evidence="2" id="KW-1003">Cell membrane</keyword>
<gene>
    <name evidence="7" type="ORF">IT775_17730</name>
</gene>
<feature type="transmembrane region" description="Helical" evidence="6">
    <location>
        <begin position="129"/>
        <end position="148"/>
    </location>
</feature>
<proteinExistence type="predicted"/>
<keyword evidence="3 6" id="KW-0812">Transmembrane</keyword>
<evidence type="ECO:0000256" key="1">
    <source>
        <dbReference type="ARBA" id="ARBA00004651"/>
    </source>
</evidence>
<evidence type="ECO:0000313" key="7">
    <source>
        <dbReference type="EMBL" id="MBR9652962.1"/>
    </source>
</evidence>
<feature type="transmembrane region" description="Helical" evidence="6">
    <location>
        <begin position="33"/>
        <end position="61"/>
    </location>
</feature>
<keyword evidence="8" id="KW-1185">Reference proteome</keyword>
<evidence type="ECO:0000256" key="5">
    <source>
        <dbReference type="ARBA" id="ARBA00023136"/>
    </source>
</evidence>
<evidence type="ECO:0000256" key="4">
    <source>
        <dbReference type="ARBA" id="ARBA00022989"/>
    </source>
</evidence>
<dbReference type="Proteomes" id="UP001195941">
    <property type="component" value="Unassembled WGS sequence"/>
</dbReference>
<evidence type="ECO:0000313" key="8">
    <source>
        <dbReference type="Proteomes" id="UP001195941"/>
    </source>
</evidence>
<feature type="transmembrane region" description="Helical" evidence="6">
    <location>
        <begin position="244"/>
        <end position="264"/>
    </location>
</feature>
<sequence>MTRQLVRQILWFGFSILLIVILLRGFGSSFGTVIQTIVSVPLSLFVAVVTLTFLGQFVGALKWHVAHRGMRGIDGSWGFYKVLEVTNLGSLGAQFLPAQFSHLLVRWIASSKEENRKLQAMGSTVYEQVFDLILYVIAATLYVAYFWIGIPIWILVLCGMLCAAVLTVLLKAGLNGCRSLVRRMFGAFGFWKALAHFEEVTSRATEVSAIDNLKIFALSIVGLLLRGGKVFAITSVLAPTADAIAASAALPLAGLISILPITPAGLGAVEWTWSAVLVSAGAPAAAAALVAVSYRLISALALLVLAVLFWGIRGLREV</sequence>
<dbReference type="InterPro" id="IPR022791">
    <property type="entry name" value="L-PG_synthase/AglD"/>
</dbReference>
<dbReference type="PANTHER" id="PTHR40277">
    <property type="entry name" value="BLL5419 PROTEIN"/>
    <property type="match status" value="1"/>
</dbReference>
<comment type="subcellular location">
    <subcellularLocation>
        <location evidence="1">Cell membrane</location>
        <topology evidence="1">Multi-pass membrane protein</topology>
    </subcellularLocation>
</comment>
<feature type="transmembrane region" description="Helical" evidence="6">
    <location>
        <begin position="215"/>
        <end position="238"/>
    </location>
</feature>
<name>A0ABS5HVF7_9RHOB</name>
<comment type="caution">
    <text evidence="7">The sequence shown here is derived from an EMBL/GenBank/DDBJ whole genome shotgun (WGS) entry which is preliminary data.</text>
</comment>
<dbReference type="EMBL" id="JADMKU010000021">
    <property type="protein sequence ID" value="MBR9652962.1"/>
    <property type="molecule type" value="Genomic_DNA"/>
</dbReference>
<protein>
    <submittedName>
        <fullName evidence="7">Flippase-like domain-containing protein</fullName>
    </submittedName>
</protein>
<reference evidence="7 8" key="1">
    <citation type="journal article" date="2021" name="Arch. Microbiol.">
        <title>Thalassobius aquimarinus sp. nov., isolated from the Sea of Japan seashore.</title>
        <authorList>
            <person name="Kurilenko V.V."/>
            <person name="Romanenko L.A."/>
            <person name="Chernysheva N.Y."/>
            <person name="Velansky P.V."/>
            <person name="Tekutyeva L.A."/>
            <person name="Isaeva M.P."/>
            <person name="Mikhailov V.V."/>
        </authorList>
    </citation>
    <scope>NUCLEOTIDE SEQUENCE [LARGE SCALE GENOMIC DNA]</scope>
    <source>
        <strain evidence="7 8">KMM 8518</strain>
    </source>
</reference>
<dbReference type="RefSeq" id="WP_212702587.1">
    <property type="nucleotide sequence ID" value="NZ_JADMKU010000021.1"/>
</dbReference>
<feature type="transmembrane region" description="Helical" evidence="6">
    <location>
        <begin position="154"/>
        <end position="174"/>
    </location>
</feature>
<keyword evidence="5 6" id="KW-0472">Membrane</keyword>
<feature type="transmembrane region" description="Helical" evidence="6">
    <location>
        <begin position="296"/>
        <end position="315"/>
    </location>
</feature>